<protein>
    <recommendedName>
        <fullName evidence="1">SnoaL-like domain-containing protein</fullName>
    </recommendedName>
</protein>
<feature type="domain" description="SnoaL-like" evidence="1">
    <location>
        <begin position="11"/>
        <end position="119"/>
    </location>
</feature>
<dbReference type="Pfam" id="PF12680">
    <property type="entry name" value="SnoaL_2"/>
    <property type="match status" value="1"/>
</dbReference>
<name>A0A9E6XS86_9ACTN</name>
<reference evidence="2" key="1">
    <citation type="journal article" date="2022" name="Int. J. Syst. Evol. Microbiol.">
        <title>Pseudomonas aegrilactucae sp. nov. and Pseudomonas morbosilactucae sp. nov., pathogens causing bacterial rot of lettuce in Japan.</title>
        <authorList>
            <person name="Sawada H."/>
            <person name="Fujikawa T."/>
            <person name="Satou M."/>
        </authorList>
    </citation>
    <scope>NUCLEOTIDE SEQUENCE</scope>
    <source>
        <strain evidence="2">0166_1</strain>
    </source>
</reference>
<evidence type="ECO:0000313" key="3">
    <source>
        <dbReference type="Proteomes" id="UP001162834"/>
    </source>
</evidence>
<sequence>MAREPVTVAAEVYEAFNRGDIGRVAELFHPDIEWVEPQGYFLPEGRGVSRGRDVILGFLEGFGRYWSHFEVHADRIWDGGGGEVLMWGRQKGTARETGRSYEGPVANLWVVRDDLITRHESIGDTWSIADALGGRDS</sequence>
<dbReference type="Gene3D" id="3.10.450.50">
    <property type="match status" value="1"/>
</dbReference>
<dbReference type="EMBL" id="CP087164">
    <property type="protein sequence ID" value="UGS33834.1"/>
    <property type="molecule type" value="Genomic_DNA"/>
</dbReference>
<evidence type="ECO:0000259" key="1">
    <source>
        <dbReference type="Pfam" id="PF12680"/>
    </source>
</evidence>
<dbReference type="InterPro" id="IPR032710">
    <property type="entry name" value="NTF2-like_dom_sf"/>
</dbReference>
<gene>
    <name evidence="2" type="ORF">DSM104329_00199</name>
</gene>
<dbReference type="Proteomes" id="UP001162834">
    <property type="component" value="Chromosome"/>
</dbReference>
<proteinExistence type="predicted"/>
<organism evidence="2 3">
    <name type="scientific">Capillimicrobium parvum</name>
    <dbReference type="NCBI Taxonomy" id="2884022"/>
    <lineage>
        <taxon>Bacteria</taxon>
        <taxon>Bacillati</taxon>
        <taxon>Actinomycetota</taxon>
        <taxon>Thermoleophilia</taxon>
        <taxon>Solirubrobacterales</taxon>
        <taxon>Capillimicrobiaceae</taxon>
        <taxon>Capillimicrobium</taxon>
    </lineage>
</organism>
<dbReference type="SUPFAM" id="SSF54427">
    <property type="entry name" value="NTF2-like"/>
    <property type="match status" value="1"/>
</dbReference>
<dbReference type="InterPro" id="IPR037401">
    <property type="entry name" value="SnoaL-like"/>
</dbReference>
<dbReference type="KEGG" id="sbae:DSM104329_00199"/>
<dbReference type="PANTHER" id="PTHR41252">
    <property type="entry name" value="BLR2505 PROTEIN"/>
    <property type="match status" value="1"/>
</dbReference>
<keyword evidence="3" id="KW-1185">Reference proteome</keyword>
<dbReference type="AlphaFoldDB" id="A0A9E6XS86"/>
<evidence type="ECO:0000313" key="2">
    <source>
        <dbReference type="EMBL" id="UGS33834.1"/>
    </source>
</evidence>
<accession>A0A9E6XS86</accession>
<dbReference type="PANTHER" id="PTHR41252:SF1">
    <property type="entry name" value="BLR2505 PROTEIN"/>
    <property type="match status" value="1"/>
</dbReference>
<dbReference type="RefSeq" id="WP_259313526.1">
    <property type="nucleotide sequence ID" value="NZ_CP087164.1"/>
</dbReference>